<feature type="transmembrane region" description="Helical" evidence="1">
    <location>
        <begin position="106"/>
        <end position="131"/>
    </location>
</feature>
<gene>
    <name evidence="2" type="ORF">RM530_07870</name>
</gene>
<keyword evidence="3" id="KW-1185">Reference proteome</keyword>
<organism evidence="2 3">
    <name type="scientific">Banduia mediterranea</name>
    <dbReference type="NCBI Taxonomy" id="3075609"/>
    <lineage>
        <taxon>Bacteria</taxon>
        <taxon>Pseudomonadati</taxon>
        <taxon>Pseudomonadota</taxon>
        <taxon>Gammaproteobacteria</taxon>
        <taxon>Nevskiales</taxon>
        <taxon>Algiphilaceae</taxon>
        <taxon>Banduia</taxon>
    </lineage>
</organism>
<reference evidence="2 3" key="1">
    <citation type="submission" date="2023-09" db="EMBL/GenBank/DDBJ databases">
        <authorList>
            <person name="Rey-Velasco X."/>
        </authorList>
    </citation>
    <scope>NUCLEOTIDE SEQUENCE [LARGE SCALE GENOMIC DNA]</scope>
    <source>
        <strain evidence="2 3">W345</strain>
    </source>
</reference>
<keyword evidence="1" id="KW-0812">Transmembrane</keyword>
<feature type="transmembrane region" description="Helical" evidence="1">
    <location>
        <begin position="12"/>
        <end position="36"/>
    </location>
</feature>
<feature type="transmembrane region" description="Helical" evidence="1">
    <location>
        <begin position="76"/>
        <end position="100"/>
    </location>
</feature>
<sequence>MNQDAPLAEVAHVIQLAVAPVFLLTGIGALLGVLASRLARTVDRARVLEKNLIMAPAGRAKVIRENLLQQRQRARLTLGSISFCIAGALLISSVIVALFVGVFAHINLALVIAVGFVAALASLIVALLMFLREVYLATRYLRIGEPDPD</sequence>
<evidence type="ECO:0000256" key="1">
    <source>
        <dbReference type="SAM" id="Phobius"/>
    </source>
</evidence>
<keyword evidence="1" id="KW-0472">Membrane</keyword>
<accession>A0ABU2WHD4</accession>
<dbReference type="Proteomes" id="UP001254608">
    <property type="component" value="Unassembled WGS sequence"/>
</dbReference>
<dbReference type="EMBL" id="JAVRIC010000008">
    <property type="protein sequence ID" value="MDT0497282.1"/>
    <property type="molecule type" value="Genomic_DNA"/>
</dbReference>
<name>A0ABU2WHD4_9GAMM</name>
<dbReference type="InterPro" id="IPR021279">
    <property type="entry name" value="DUF2721"/>
</dbReference>
<evidence type="ECO:0000313" key="3">
    <source>
        <dbReference type="Proteomes" id="UP001254608"/>
    </source>
</evidence>
<comment type="caution">
    <text evidence="2">The sequence shown here is derived from an EMBL/GenBank/DDBJ whole genome shotgun (WGS) entry which is preliminary data.</text>
</comment>
<dbReference type="RefSeq" id="WP_311364672.1">
    <property type="nucleotide sequence ID" value="NZ_JAVRIC010000008.1"/>
</dbReference>
<proteinExistence type="predicted"/>
<protein>
    <submittedName>
        <fullName evidence="2">DUF2721 domain-containing protein</fullName>
    </submittedName>
</protein>
<evidence type="ECO:0000313" key="2">
    <source>
        <dbReference type="EMBL" id="MDT0497282.1"/>
    </source>
</evidence>
<dbReference type="Pfam" id="PF11026">
    <property type="entry name" value="DUF2721"/>
    <property type="match status" value="1"/>
</dbReference>
<keyword evidence="1" id="KW-1133">Transmembrane helix</keyword>